<organism evidence="3 4">
    <name type="scientific">Chlorobaculum thiosulfatiphilum</name>
    <name type="common">Chlorobium limicola f.sp. thiosulfatophilum</name>
    <dbReference type="NCBI Taxonomy" id="115852"/>
    <lineage>
        <taxon>Bacteria</taxon>
        <taxon>Pseudomonadati</taxon>
        <taxon>Chlorobiota</taxon>
        <taxon>Chlorobiia</taxon>
        <taxon>Chlorobiales</taxon>
        <taxon>Chlorobiaceae</taxon>
        <taxon>Chlorobaculum</taxon>
    </lineage>
</organism>
<sequence>MATTKVFIDSSLDGWESLISNPSADTEYHVLQADQDGIAQIVETLSCQDGEYSSIQIISHGSPGAIIIGDTVLSSANIGSYADELATIGHALRDGGDLLLYGCNVGEGAPEQQFVENLSQMIGADLAASDNSTGGTVVGGDWILEVKTGLIESEISISSNALENYETTLDAATADTDEKLWSEMAHFSQLAYHPSGDLPGSWSSLDIHVGSGTYANGYYSNGSAGAFVAVNRDAATAVISFEGSDDAGDWVADIIDMYSLALLPEIPIINAFDEYVSNPLNGINKVYVTGHSLGGALAQAYMMAHPDSMDVSYESITFASPGFNEGEWEAFVAGGLYVGGIGGALVGGAMAILADAVDAWRHYDSRVLQFEGISKKSDLKYSSDQRHRNKAILPCK</sequence>
<evidence type="ECO:0000259" key="1">
    <source>
        <dbReference type="Pfam" id="PF01764"/>
    </source>
</evidence>
<proteinExistence type="predicted"/>
<dbReference type="InterPro" id="IPR025592">
    <property type="entry name" value="DUF4347"/>
</dbReference>
<gene>
    <name evidence="3" type="ORF">FGF66_11625</name>
</gene>
<dbReference type="AlphaFoldDB" id="A0A5C4S221"/>
<dbReference type="Proteomes" id="UP000308271">
    <property type="component" value="Unassembled WGS sequence"/>
</dbReference>
<reference evidence="3 4" key="1">
    <citation type="submission" date="2019-05" db="EMBL/GenBank/DDBJ databases">
        <title>Draft Whole-Genome sequence of the green sulfur bacterium Chlorobaculum thiosulfatiphilum DSM 249.</title>
        <authorList>
            <person name="Meyer T.E."/>
            <person name="Kyndt J.A."/>
        </authorList>
    </citation>
    <scope>NUCLEOTIDE SEQUENCE [LARGE SCALE GENOMIC DNA]</scope>
    <source>
        <strain evidence="3 4">DSM 249</strain>
    </source>
</reference>
<feature type="domain" description="Fungal lipase-type" evidence="1">
    <location>
        <begin position="285"/>
        <end position="323"/>
    </location>
</feature>
<dbReference type="Gene3D" id="3.40.50.1820">
    <property type="entry name" value="alpha/beta hydrolase"/>
    <property type="match status" value="1"/>
</dbReference>
<evidence type="ECO:0000259" key="2">
    <source>
        <dbReference type="Pfam" id="PF14252"/>
    </source>
</evidence>
<keyword evidence="4" id="KW-1185">Reference proteome</keyword>
<dbReference type="EMBL" id="VDCH01000036">
    <property type="protein sequence ID" value="TNJ36781.1"/>
    <property type="molecule type" value="Genomic_DNA"/>
</dbReference>
<evidence type="ECO:0000313" key="4">
    <source>
        <dbReference type="Proteomes" id="UP000308271"/>
    </source>
</evidence>
<name>A0A5C4S221_CHLTI</name>
<feature type="non-terminal residue" evidence="3">
    <location>
        <position position="396"/>
    </location>
</feature>
<comment type="caution">
    <text evidence="3">The sequence shown here is derived from an EMBL/GenBank/DDBJ whole genome shotgun (WGS) entry which is preliminary data.</text>
</comment>
<protein>
    <submittedName>
        <fullName evidence="3">DUF4347 domain-containing protein</fullName>
    </submittedName>
</protein>
<evidence type="ECO:0000313" key="3">
    <source>
        <dbReference type="EMBL" id="TNJ36781.1"/>
    </source>
</evidence>
<dbReference type="SUPFAM" id="SSF53474">
    <property type="entry name" value="alpha/beta-Hydrolases"/>
    <property type="match status" value="1"/>
</dbReference>
<dbReference type="Pfam" id="PF01764">
    <property type="entry name" value="Lipase_3"/>
    <property type="match status" value="1"/>
</dbReference>
<dbReference type="Pfam" id="PF14252">
    <property type="entry name" value="DUF4347"/>
    <property type="match status" value="1"/>
</dbReference>
<accession>A0A5C4S221</accession>
<dbReference type="OrthoDB" id="596127at2"/>
<dbReference type="InterPro" id="IPR002921">
    <property type="entry name" value="Fungal_lipase-type"/>
</dbReference>
<dbReference type="InterPro" id="IPR029058">
    <property type="entry name" value="AB_hydrolase_fold"/>
</dbReference>
<feature type="domain" description="DUF4347" evidence="2">
    <location>
        <begin position="6"/>
        <end position="169"/>
    </location>
</feature>
<dbReference type="RefSeq" id="WP_139457797.1">
    <property type="nucleotide sequence ID" value="NZ_VDCH01000036.1"/>
</dbReference>